<name>A0A1K0FHG8_9ACTN</name>
<reference evidence="2 3" key="1">
    <citation type="submission" date="2016-09" db="EMBL/GenBank/DDBJ databases">
        <title>Couchioplanes caeruleus draft genome sequence.</title>
        <authorList>
            <person name="Sheehan J."/>
            <person name="Caffrey P."/>
        </authorList>
    </citation>
    <scope>NUCLEOTIDE SEQUENCE [LARGE SCALE GENOMIC DNA]</scope>
    <source>
        <strain evidence="2 3">DSM 43634</strain>
    </source>
</reference>
<accession>A0A1K0FHG8</accession>
<feature type="region of interest" description="Disordered" evidence="1">
    <location>
        <begin position="42"/>
        <end position="132"/>
    </location>
</feature>
<organism evidence="2 3">
    <name type="scientific">Couchioplanes caeruleus subsp. caeruleus</name>
    <dbReference type="NCBI Taxonomy" id="56427"/>
    <lineage>
        <taxon>Bacteria</taxon>
        <taxon>Bacillati</taxon>
        <taxon>Actinomycetota</taxon>
        <taxon>Actinomycetes</taxon>
        <taxon>Micromonosporales</taxon>
        <taxon>Micromonosporaceae</taxon>
        <taxon>Couchioplanes</taxon>
    </lineage>
</organism>
<proteinExistence type="predicted"/>
<comment type="caution">
    <text evidence="2">The sequence shown here is derived from an EMBL/GenBank/DDBJ whole genome shotgun (WGS) entry which is preliminary data.</text>
</comment>
<dbReference type="RefSeq" id="WP_071807164.1">
    <property type="nucleotide sequence ID" value="NZ_MEIA01000228.1"/>
</dbReference>
<dbReference type="PROSITE" id="PS51257">
    <property type="entry name" value="PROKAR_LIPOPROTEIN"/>
    <property type="match status" value="1"/>
</dbReference>
<dbReference type="Proteomes" id="UP000182486">
    <property type="component" value="Unassembled WGS sequence"/>
</dbReference>
<evidence type="ECO:0000313" key="2">
    <source>
        <dbReference type="EMBL" id="OJF12273.1"/>
    </source>
</evidence>
<dbReference type="AlphaFoldDB" id="A0A1K0FHG8"/>
<evidence type="ECO:0000313" key="3">
    <source>
        <dbReference type="Proteomes" id="UP000182486"/>
    </source>
</evidence>
<evidence type="ECO:0000256" key="1">
    <source>
        <dbReference type="SAM" id="MobiDB-lite"/>
    </source>
</evidence>
<sequence>MRTTVGPLPAAVYWRRRAVVLGALLLGVIVLFVSCFGGGDDSGGKQATGAARGPASTPASATPETEPSFEDAPPGAGTPSRPSPEELRSEAPAGEPDTGDGAQPGTDTNVTVPADGSCTDQEISVTPIPAGTTARRGVPIEIRLKIKNVSARTCSRDVGADLQELYIESGAQKVWSSDTCSNAKGSDVREFPSNGEREYNVTWNGRQSNKCAAGLAAGTAPPAGQYQVRGRLGAKVSAPVILTLTP</sequence>
<protein>
    <submittedName>
        <fullName evidence="2">Adhesin</fullName>
    </submittedName>
</protein>
<gene>
    <name evidence="2" type="ORF">BG844_21605</name>
</gene>
<keyword evidence="3" id="KW-1185">Reference proteome</keyword>
<dbReference type="EMBL" id="MEIA01000228">
    <property type="protein sequence ID" value="OJF12273.1"/>
    <property type="molecule type" value="Genomic_DNA"/>
</dbReference>